<protein>
    <submittedName>
        <fullName evidence="2">Topoisomerase II</fullName>
    </submittedName>
</protein>
<evidence type="ECO:0000313" key="3">
    <source>
        <dbReference type="Proteomes" id="UP000187148"/>
    </source>
</evidence>
<accession>A0A807LDX7</accession>
<dbReference type="RefSeq" id="WP_054804013.1">
    <property type="nucleotide sequence ID" value="NZ_CP019445.1"/>
</dbReference>
<keyword evidence="1" id="KW-0812">Transmembrane</keyword>
<evidence type="ECO:0000313" key="2">
    <source>
        <dbReference type="EMBL" id="APZ04098.1"/>
    </source>
</evidence>
<dbReference type="Proteomes" id="UP000187148">
    <property type="component" value="Chromosome"/>
</dbReference>
<evidence type="ECO:0000256" key="1">
    <source>
        <dbReference type="SAM" id="Phobius"/>
    </source>
</evidence>
<reference evidence="2 3" key="1">
    <citation type="submission" date="2017-01" db="EMBL/GenBank/DDBJ databases">
        <authorList>
            <person name="Cao J.-M."/>
        </authorList>
    </citation>
    <scope>NUCLEOTIDE SEQUENCE [LARGE SCALE GENOMIC DNA]</scope>
    <source>
        <strain evidence="2 3">888-76</strain>
    </source>
</reference>
<gene>
    <name evidence="2" type="ORF">BWI95_02955</name>
</gene>
<dbReference type="EMBL" id="CP019445">
    <property type="protein sequence ID" value="APZ04098.1"/>
    <property type="molecule type" value="Genomic_DNA"/>
</dbReference>
<keyword evidence="3" id="KW-1185">Reference proteome</keyword>
<keyword evidence="1" id="KW-1133">Transmembrane helix</keyword>
<dbReference type="KEGG" id="kco:BWI95_02955"/>
<dbReference type="GO" id="GO:0016853">
    <property type="term" value="F:isomerase activity"/>
    <property type="evidence" value="ECO:0007669"/>
    <property type="project" value="UniProtKB-KW"/>
</dbReference>
<name>A0A807LDX7_9ENTR</name>
<feature type="transmembrane region" description="Helical" evidence="1">
    <location>
        <begin position="28"/>
        <end position="48"/>
    </location>
</feature>
<keyword evidence="1" id="KW-0472">Membrane</keyword>
<sequence>MNWTHILMAGYAGMAIAVVASLLRKKGWLSKGSAIVLVVVFIALWNVIDIKYLQGEKLAQTADEKFDATVQQVPAWKFIAEHDPTLMAKLRAQVMVMMKEGANEQKVIDAIQPQILAVQMQRLQFAPDDLVVAEMRVMMEQAAEIQAKSDDACFRFQYPAVKGGINPVRFISPEMLKRRLDTEAAMLNASYGPNKHTVTAEERANAQRDVAIVVQPMAQKYGQDLQLLDAPQNAIGKEKLVCDMLQQLWGDVLALPPQKAAAIVRLVLASEEQ</sequence>
<dbReference type="AlphaFoldDB" id="A0A807LDX7"/>
<proteinExistence type="predicted"/>
<feature type="transmembrane region" description="Helical" evidence="1">
    <location>
        <begin position="6"/>
        <end position="23"/>
    </location>
</feature>
<organism evidence="2 3">
    <name type="scientific">Kosakonia cowanii JCM 10956 = DSM 18146</name>
    <dbReference type="NCBI Taxonomy" id="1300165"/>
    <lineage>
        <taxon>Bacteria</taxon>
        <taxon>Pseudomonadati</taxon>
        <taxon>Pseudomonadota</taxon>
        <taxon>Gammaproteobacteria</taxon>
        <taxon>Enterobacterales</taxon>
        <taxon>Enterobacteriaceae</taxon>
        <taxon>Kosakonia</taxon>
    </lineage>
</organism>
<keyword evidence="2" id="KW-0413">Isomerase</keyword>